<feature type="domain" description="AB hydrolase-1" evidence="2">
    <location>
        <begin position="28"/>
        <end position="231"/>
    </location>
</feature>
<comment type="caution">
    <text evidence="3">The sequence shown here is derived from an EMBL/GenBank/DDBJ whole genome shotgun (WGS) entry which is preliminary data.</text>
</comment>
<gene>
    <name evidence="3" type="ORF">PG993_012684</name>
</gene>
<dbReference type="InterPro" id="IPR029058">
    <property type="entry name" value="AB_hydrolase_fold"/>
</dbReference>
<dbReference type="InterPro" id="IPR050266">
    <property type="entry name" value="AB_hydrolase_sf"/>
</dbReference>
<dbReference type="SUPFAM" id="SSF53474">
    <property type="entry name" value="alpha/beta-Hydrolases"/>
    <property type="match status" value="1"/>
</dbReference>
<dbReference type="PANTHER" id="PTHR43798">
    <property type="entry name" value="MONOACYLGLYCEROL LIPASE"/>
    <property type="match status" value="1"/>
</dbReference>
<accession>A0ABR1S3A8</accession>
<protein>
    <submittedName>
        <fullName evidence="3">Alpha/beta-hydrolase</fullName>
    </submittedName>
</protein>
<evidence type="ECO:0000313" key="3">
    <source>
        <dbReference type="EMBL" id="KAK8024618.1"/>
    </source>
</evidence>
<keyword evidence="4" id="KW-1185">Reference proteome</keyword>
<dbReference type="InterPro" id="IPR000073">
    <property type="entry name" value="AB_hydrolase_1"/>
</dbReference>
<proteinExistence type="predicted"/>
<evidence type="ECO:0000256" key="1">
    <source>
        <dbReference type="SAM" id="MobiDB-lite"/>
    </source>
</evidence>
<dbReference type="Gene3D" id="3.40.50.1820">
    <property type="entry name" value="alpha/beta hydrolase"/>
    <property type="match status" value="1"/>
</dbReference>
<evidence type="ECO:0000313" key="4">
    <source>
        <dbReference type="Proteomes" id="UP001444661"/>
    </source>
</evidence>
<organism evidence="3 4">
    <name type="scientific">Apiospora rasikravindrae</name>
    <dbReference type="NCBI Taxonomy" id="990691"/>
    <lineage>
        <taxon>Eukaryota</taxon>
        <taxon>Fungi</taxon>
        <taxon>Dikarya</taxon>
        <taxon>Ascomycota</taxon>
        <taxon>Pezizomycotina</taxon>
        <taxon>Sordariomycetes</taxon>
        <taxon>Xylariomycetidae</taxon>
        <taxon>Amphisphaeriales</taxon>
        <taxon>Apiosporaceae</taxon>
        <taxon>Apiospora</taxon>
    </lineage>
</organism>
<feature type="region of interest" description="Disordered" evidence="1">
    <location>
        <begin position="228"/>
        <end position="250"/>
    </location>
</feature>
<feature type="compositionally biased region" description="Basic and acidic residues" evidence="1">
    <location>
        <begin position="233"/>
        <end position="250"/>
    </location>
</feature>
<dbReference type="PANTHER" id="PTHR43798:SF33">
    <property type="entry name" value="HYDROLASE, PUTATIVE (AFU_ORTHOLOGUE AFUA_2G14860)-RELATED"/>
    <property type="match status" value="1"/>
</dbReference>
<reference evidence="3 4" key="1">
    <citation type="submission" date="2023-01" db="EMBL/GenBank/DDBJ databases">
        <title>Analysis of 21 Apiospora genomes using comparative genomics revels a genus with tremendous synthesis potential of carbohydrate active enzymes and secondary metabolites.</title>
        <authorList>
            <person name="Sorensen T."/>
        </authorList>
    </citation>
    <scope>NUCLEOTIDE SEQUENCE [LARGE SCALE GENOMIC DNA]</scope>
    <source>
        <strain evidence="3 4">CBS 33761</strain>
    </source>
</reference>
<dbReference type="EMBL" id="JAQQWK010000011">
    <property type="protein sequence ID" value="KAK8024618.1"/>
    <property type="molecule type" value="Genomic_DNA"/>
</dbReference>
<evidence type="ECO:0000259" key="2">
    <source>
        <dbReference type="Pfam" id="PF12697"/>
    </source>
</evidence>
<dbReference type="Pfam" id="PF12697">
    <property type="entry name" value="Abhydrolase_6"/>
    <property type="match status" value="1"/>
</dbReference>
<dbReference type="Proteomes" id="UP001444661">
    <property type="component" value="Unassembled WGS sequence"/>
</dbReference>
<sequence length="250" mass="27071">MKGGGYFNAGKGVDLYYSSEGPEDGIPVLLLHGWVCDQTDWAFQIPFLLSLGFRVIGMDYRGHGHSSVTDDVAKFDPVTLAEDAVALLAHLGIHGNSGHCSNGVDNNGNGNGNQQQAIVMGHSLGCLVAHLISVRYPNLVRGTVLVDSAYTLTPPVMDHVVQMLEAADPPSQAAVIATDFFGAFGMYSPDHGTPAWLAPSHQRRVWAMQPRVVVETWKQMQAHLGESGAAYMERTRREADSGGRRRQDDS</sequence>
<name>A0ABR1S3A8_9PEZI</name>